<dbReference type="AlphaFoldDB" id="A0A810Q258"/>
<dbReference type="RefSeq" id="WP_213540987.1">
    <property type="nucleotide sequence ID" value="NZ_AP023418.1"/>
</dbReference>
<name>A0A810Q258_9FIRM</name>
<feature type="transmembrane region" description="Helical" evidence="1">
    <location>
        <begin position="43"/>
        <end position="68"/>
    </location>
</feature>
<evidence type="ECO:0000313" key="2">
    <source>
        <dbReference type="EMBL" id="BCK82419.1"/>
    </source>
</evidence>
<keyword evidence="1" id="KW-1133">Transmembrane helix</keyword>
<feature type="transmembrane region" description="Helical" evidence="1">
    <location>
        <begin position="75"/>
        <end position="95"/>
    </location>
</feature>
<sequence length="168" mass="18307">MSRRDTIWKWVFYTAGVFLLLLLQGLALDHISLLHVHPYLPPVMVAVLAMFEGAYGGMGVALAMGLLFDLTQPGLIPCFHILAFFLAALAAAAVANYLITPGLLCAVLMGLAALVITDGLQILLMTYQQGVAFSAASSLAGREILVTLPLTVLVYLPFRWVRRRIYSE</sequence>
<dbReference type="Proteomes" id="UP000681035">
    <property type="component" value="Chromosome"/>
</dbReference>
<keyword evidence="1" id="KW-0472">Membrane</keyword>
<dbReference type="KEGG" id="vcop:MM50RIKEN_21820"/>
<keyword evidence="3" id="KW-1185">Reference proteome</keyword>
<accession>A0A810Q258</accession>
<evidence type="ECO:0000313" key="3">
    <source>
        <dbReference type="Proteomes" id="UP000681035"/>
    </source>
</evidence>
<reference evidence="2" key="1">
    <citation type="submission" date="2020-09" db="EMBL/GenBank/DDBJ databases">
        <title>New species isolated from human feces.</title>
        <authorList>
            <person name="Kitahara M."/>
            <person name="Shigeno Y."/>
            <person name="Shime M."/>
            <person name="Matsumoto Y."/>
            <person name="Nakamura S."/>
            <person name="Motooka D."/>
            <person name="Fukuoka S."/>
            <person name="Nishikawa H."/>
            <person name="Benno Y."/>
        </authorList>
    </citation>
    <scope>NUCLEOTIDE SEQUENCE</scope>
    <source>
        <strain evidence="2">MM50</strain>
    </source>
</reference>
<dbReference type="EMBL" id="AP023418">
    <property type="protein sequence ID" value="BCK82419.1"/>
    <property type="molecule type" value="Genomic_DNA"/>
</dbReference>
<evidence type="ECO:0008006" key="4">
    <source>
        <dbReference type="Google" id="ProtNLM"/>
    </source>
</evidence>
<feature type="transmembrane region" description="Helical" evidence="1">
    <location>
        <begin position="101"/>
        <end position="127"/>
    </location>
</feature>
<keyword evidence="1" id="KW-0812">Transmembrane</keyword>
<gene>
    <name evidence="2" type="ORF">MM50RIKEN_21820</name>
</gene>
<evidence type="ECO:0000256" key="1">
    <source>
        <dbReference type="SAM" id="Phobius"/>
    </source>
</evidence>
<feature type="transmembrane region" description="Helical" evidence="1">
    <location>
        <begin position="139"/>
        <end position="158"/>
    </location>
</feature>
<organism evidence="2 3">
    <name type="scientific">Vescimonas coprocola</name>
    <dbReference type="NCBI Taxonomy" id="2714355"/>
    <lineage>
        <taxon>Bacteria</taxon>
        <taxon>Bacillati</taxon>
        <taxon>Bacillota</taxon>
        <taxon>Clostridia</taxon>
        <taxon>Eubacteriales</taxon>
        <taxon>Oscillospiraceae</taxon>
        <taxon>Vescimonas</taxon>
    </lineage>
</organism>
<protein>
    <recommendedName>
        <fullName evidence="4">Rod shape-determining protein MreD</fullName>
    </recommendedName>
</protein>
<proteinExistence type="predicted"/>